<comment type="caution">
    <text evidence="1">The sequence shown here is derived from an EMBL/GenBank/DDBJ whole genome shotgun (WGS) entry which is preliminary data.</text>
</comment>
<dbReference type="EMBL" id="CM056813">
    <property type="protein sequence ID" value="KAJ8639960.1"/>
    <property type="molecule type" value="Genomic_DNA"/>
</dbReference>
<evidence type="ECO:0000313" key="2">
    <source>
        <dbReference type="Proteomes" id="UP001234297"/>
    </source>
</evidence>
<name>A0ACC2M2X0_PERAE</name>
<accession>A0ACC2M2X0</accession>
<evidence type="ECO:0000313" key="1">
    <source>
        <dbReference type="EMBL" id="KAJ8639960.1"/>
    </source>
</evidence>
<protein>
    <submittedName>
        <fullName evidence="1">Uncharacterized protein</fullName>
    </submittedName>
</protein>
<dbReference type="Proteomes" id="UP001234297">
    <property type="component" value="Chromosome 5"/>
</dbReference>
<reference evidence="1 2" key="1">
    <citation type="journal article" date="2022" name="Hortic Res">
        <title>A haplotype resolved chromosomal level avocado genome allows analysis of novel avocado genes.</title>
        <authorList>
            <person name="Nath O."/>
            <person name="Fletcher S.J."/>
            <person name="Hayward A."/>
            <person name="Shaw L.M."/>
            <person name="Masouleh A.K."/>
            <person name="Furtado A."/>
            <person name="Henry R.J."/>
            <person name="Mitter N."/>
        </authorList>
    </citation>
    <scope>NUCLEOTIDE SEQUENCE [LARGE SCALE GENOMIC DNA]</scope>
    <source>
        <strain evidence="2">cv. Hass</strain>
    </source>
</reference>
<keyword evidence="2" id="KW-1185">Reference proteome</keyword>
<organism evidence="1 2">
    <name type="scientific">Persea americana</name>
    <name type="common">Avocado</name>
    <dbReference type="NCBI Taxonomy" id="3435"/>
    <lineage>
        <taxon>Eukaryota</taxon>
        <taxon>Viridiplantae</taxon>
        <taxon>Streptophyta</taxon>
        <taxon>Embryophyta</taxon>
        <taxon>Tracheophyta</taxon>
        <taxon>Spermatophyta</taxon>
        <taxon>Magnoliopsida</taxon>
        <taxon>Magnoliidae</taxon>
        <taxon>Laurales</taxon>
        <taxon>Lauraceae</taxon>
        <taxon>Persea</taxon>
    </lineage>
</organism>
<sequence>MGGGAELGANNEPPCGGGDLLHLGEARESSADVGVGDQATVAENITELLRISESRHSCKRNQRICNSSIAIIAVPAAKLVAVKKISKGTDFAVLFQKRGSLEKVVGLVVAAAAISDRRRQQLTVLRHR</sequence>
<proteinExistence type="predicted"/>
<gene>
    <name evidence="1" type="ORF">MRB53_016654</name>
</gene>